<dbReference type="PROSITE" id="PS50885">
    <property type="entry name" value="HAMP"/>
    <property type="match status" value="1"/>
</dbReference>
<dbReference type="EC" id="2.7.7.65" evidence="2"/>
<dbReference type="Gene3D" id="3.30.450.290">
    <property type="match status" value="1"/>
</dbReference>
<dbReference type="InterPro" id="IPR043128">
    <property type="entry name" value="Rev_trsase/Diguanyl_cyclase"/>
</dbReference>
<evidence type="ECO:0000256" key="1">
    <source>
        <dbReference type="ARBA" id="ARBA00001946"/>
    </source>
</evidence>
<dbReference type="InterPro" id="IPR050469">
    <property type="entry name" value="Diguanylate_Cyclase"/>
</dbReference>
<keyword evidence="4" id="KW-0472">Membrane</keyword>
<dbReference type="InterPro" id="IPR000160">
    <property type="entry name" value="GGDEF_dom"/>
</dbReference>
<organism evidence="7 8">
    <name type="scientific">Candidatus Thiodiazotropha lotti</name>
    <dbReference type="NCBI Taxonomy" id="2792787"/>
    <lineage>
        <taxon>Bacteria</taxon>
        <taxon>Pseudomonadati</taxon>
        <taxon>Pseudomonadota</taxon>
        <taxon>Gammaproteobacteria</taxon>
        <taxon>Chromatiales</taxon>
        <taxon>Sedimenticolaceae</taxon>
        <taxon>Candidatus Thiodiazotropha</taxon>
    </lineage>
</organism>
<dbReference type="SUPFAM" id="SSF55781">
    <property type="entry name" value="GAF domain-like"/>
    <property type="match status" value="1"/>
</dbReference>
<comment type="caution">
    <text evidence="7">The sequence shown here is derived from an EMBL/GenBank/DDBJ whole genome shotgun (WGS) entry which is preliminary data.</text>
</comment>
<feature type="domain" description="GGDEF" evidence="6">
    <location>
        <begin position="478"/>
        <end position="611"/>
    </location>
</feature>
<feature type="transmembrane region" description="Helical" evidence="4">
    <location>
        <begin position="173"/>
        <end position="194"/>
    </location>
</feature>
<dbReference type="Pfam" id="PF00990">
    <property type="entry name" value="GGDEF"/>
    <property type="match status" value="1"/>
</dbReference>
<dbReference type="SMART" id="SM00304">
    <property type="entry name" value="HAMP"/>
    <property type="match status" value="1"/>
</dbReference>
<evidence type="ECO:0000259" key="5">
    <source>
        <dbReference type="PROSITE" id="PS50885"/>
    </source>
</evidence>
<gene>
    <name evidence="7" type="ORF">JAZ04_05675</name>
</gene>
<evidence type="ECO:0000256" key="4">
    <source>
        <dbReference type="SAM" id="Phobius"/>
    </source>
</evidence>
<name>A0A9E4K2B1_9GAMM</name>
<dbReference type="NCBIfam" id="TIGR00254">
    <property type="entry name" value="GGDEF"/>
    <property type="match status" value="1"/>
</dbReference>
<dbReference type="PANTHER" id="PTHR45138:SF9">
    <property type="entry name" value="DIGUANYLATE CYCLASE DGCM-RELATED"/>
    <property type="match status" value="1"/>
</dbReference>
<dbReference type="CDD" id="cd06225">
    <property type="entry name" value="HAMP"/>
    <property type="match status" value="1"/>
</dbReference>
<dbReference type="GO" id="GO:0007165">
    <property type="term" value="P:signal transduction"/>
    <property type="evidence" value="ECO:0007669"/>
    <property type="project" value="InterPro"/>
</dbReference>
<dbReference type="CDD" id="cd01949">
    <property type="entry name" value="GGDEF"/>
    <property type="match status" value="1"/>
</dbReference>
<reference evidence="7" key="1">
    <citation type="journal article" date="2021" name="Proc. Natl. Acad. Sci. U.S.A.">
        <title>Global biogeography of chemosynthetic symbionts reveals both localized and globally distributed symbiont groups. .</title>
        <authorList>
            <person name="Osvatic J.T."/>
            <person name="Wilkins L.G.E."/>
            <person name="Leibrecht L."/>
            <person name="Leray M."/>
            <person name="Zauner S."/>
            <person name="Polzin J."/>
            <person name="Camacho Y."/>
            <person name="Gros O."/>
            <person name="van Gils J.A."/>
            <person name="Eisen J.A."/>
            <person name="Petersen J.M."/>
            <person name="Yuen B."/>
        </authorList>
    </citation>
    <scope>NUCLEOTIDE SEQUENCE</scope>
    <source>
        <strain evidence="7">MAGL173</strain>
    </source>
</reference>
<dbReference type="Gene3D" id="1.10.8.500">
    <property type="entry name" value="HAMP domain in histidine kinase"/>
    <property type="match status" value="1"/>
</dbReference>
<evidence type="ECO:0000259" key="6">
    <source>
        <dbReference type="PROSITE" id="PS50887"/>
    </source>
</evidence>
<keyword evidence="7" id="KW-0808">Transferase</keyword>
<dbReference type="InterPro" id="IPR029787">
    <property type="entry name" value="Nucleotide_cyclase"/>
</dbReference>
<sequence>MGLKRKTTTFFFILTVIMVAALVGASLFSFRYFALSTAEDQARTAAEIVRVHLTESMVNGTIDKRKTFLDRLAAVKGLFDVRVVRGPGVVKQFGPGLKSEQQLDSIDKQVIQTAKPFFGLVDSNGNQLFRATIPYVAQSENEPHCLQCHQVAKGDVLGAVSLYLSIEEQRDQAFLIVLFMALVIGLFAVVSMGFSRRLIKPLIDTAEAVQHAVHGARKGDFSARIQHQSDDEVGQIAKDLNVLLVLLSKGLEGIAHKVAGLIRYNQPIGENQLATTIEMVESLEDVSRFKQAIEEDETKEEVYWRLSKVINDDFMIDHFSIYEVASSKNKLTPMVVDGIPGQDCCWCDPQILVRADACRAKRTGHVVDGMSTTGICTAFSPRDDQADAYHVCIPMIQSGSVGGVVQVVTDRDRKALACNMMPFIEVYLREAAPVLEAKRLMSTLRESALRDPMTGLHNRRFLQEYVDILVSYTDRNKTSFSVLMADLDYFKQINDTYGHEAGDATLKALAKTLTSCVRASDLVIRYGGEEFLIVLRDTDPEKGLQVAEKIREAIENMKVELTGTVVQRTISVGVSGYPDDSSSFWQVVKYADVALYQAKDTGRNKVLRFIPEMWKEDDVY</sequence>
<comment type="cofactor">
    <cofactor evidence="1">
        <name>Mg(2+)</name>
        <dbReference type="ChEBI" id="CHEBI:18420"/>
    </cofactor>
</comment>
<dbReference type="SUPFAM" id="SSF55073">
    <property type="entry name" value="Nucleotide cyclase"/>
    <property type="match status" value="1"/>
</dbReference>
<dbReference type="Pfam" id="PF00672">
    <property type="entry name" value="HAMP"/>
    <property type="match status" value="1"/>
</dbReference>
<dbReference type="PANTHER" id="PTHR45138">
    <property type="entry name" value="REGULATORY COMPONENTS OF SENSORY TRANSDUCTION SYSTEM"/>
    <property type="match status" value="1"/>
</dbReference>
<keyword evidence="4" id="KW-0812">Transmembrane</keyword>
<dbReference type="AlphaFoldDB" id="A0A9E4K2B1"/>
<dbReference type="Gene3D" id="3.30.70.270">
    <property type="match status" value="1"/>
</dbReference>
<protein>
    <recommendedName>
        <fullName evidence="2">diguanylate cyclase</fullName>
        <ecNumber evidence="2">2.7.7.65</ecNumber>
    </recommendedName>
</protein>
<dbReference type="Proteomes" id="UP000886687">
    <property type="component" value="Unassembled WGS sequence"/>
</dbReference>
<dbReference type="SMART" id="SM00267">
    <property type="entry name" value="GGDEF"/>
    <property type="match status" value="1"/>
</dbReference>
<comment type="catalytic activity">
    <reaction evidence="3">
        <text>2 GTP = 3',3'-c-di-GMP + 2 diphosphate</text>
        <dbReference type="Rhea" id="RHEA:24898"/>
        <dbReference type="ChEBI" id="CHEBI:33019"/>
        <dbReference type="ChEBI" id="CHEBI:37565"/>
        <dbReference type="ChEBI" id="CHEBI:58805"/>
        <dbReference type="EC" id="2.7.7.65"/>
    </reaction>
</comment>
<evidence type="ECO:0000256" key="3">
    <source>
        <dbReference type="ARBA" id="ARBA00034247"/>
    </source>
</evidence>
<dbReference type="EMBL" id="JAEPDI010000002">
    <property type="protein sequence ID" value="MCG7938337.1"/>
    <property type="molecule type" value="Genomic_DNA"/>
</dbReference>
<evidence type="ECO:0000256" key="2">
    <source>
        <dbReference type="ARBA" id="ARBA00012528"/>
    </source>
</evidence>
<dbReference type="GO" id="GO:0052621">
    <property type="term" value="F:diguanylate cyclase activity"/>
    <property type="evidence" value="ECO:0007669"/>
    <property type="project" value="UniProtKB-EC"/>
</dbReference>
<feature type="domain" description="HAMP" evidence="5">
    <location>
        <begin position="196"/>
        <end position="252"/>
    </location>
</feature>
<keyword evidence="4" id="KW-1133">Transmembrane helix</keyword>
<dbReference type="GO" id="GO:1902201">
    <property type="term" value="P:negative regulation of bacterial-type flagellum-dependent cell motility"/>
    <property type="evidence" value="ECO:0007669"/>
    <property type="project" value="TreeGrafter"/>
</dbReference>
<dbReference type="PROSITE" id="PS50887">
    <property type="entry name" value="GGDEF"/>
    <property type="match status" value="1"/>
</dbReference>
<dbReference type="InterPro" id="IPR003660">
    <property type="entry name" value="HAMP_dom"/>
</dbReference>
<dbReference type="GO" id="GO:0005886">
    <property type="term" value="C:plasma membrane"/>
    <property type="evidence" value="ECO:0007669"/>
    <property type="project" value="TreeGrafter"/>
</dbReference>
<keyword evidence="7" id="KW-0548">Nucleotidyltransferase</keyword>
<accession>A0A9E4K2B1</accession>
<dbReference type="GO" id="GO:0043709">
    <property type="term" value="P:cell adhesion involved in single-species biofilm formation"/>
    <property type="evidence" value="ECO:0007669"/>
    <property type="project" value="TreeGrafter"/>
</dbReference>
<dbReference type="FunFam" id="3.30.70.270:FF:000001">
    <property type="entry name" value="Diguanylate cyclase domain protein"/>
    <property type="match status" value="1"/>
</dbReference>
<evidence type="ECO:0000313" key="7">
    <source>
        <dbReference type="EMBL" id="MCG7938337.1"/>
    </source>
</evidence>
<feature type="transmembrane region" description="Helical" evidence="4">
    <location>
        <begin position="12"/>
        <end position="34"/>
    </location>
</feature>
<proteinExistence type="predicted"/>
<evidence type="ECO:0000313" key="8">
    <source>
        <dbReference type="Proteomes" id="UP000886687"/>
    </source>
</evidence>